<sequence>IEYKPIGKRTDKPLEARVTDSEKRYIDGGITGTRKTRGNRWLGLKE</sequence>
<feature type="non-terminal residue" evidence="1">
    <location>
        <position position="1"/>
    </location>
</feature>
<gene>
    <name evidence="1" type="ORF">METZ01_LOCUS426603</name>
</gene>
<protein>
    <submittedName>
        <fullName evidence="1">Uncharacterized protein</fullName>
    </submittedName>
</protein>
<dbReference type="AlphaFoldDB" id="A0A382XSB9"/>
<organism evidence="1">
    <name type="scientific">marine metagenome</name>
    <dbReference type="NCBI Taxonomy" id="408172"/>
    <lineage>
        <taxon>unclassified sequences</taxon>
        <taxon>metagenomes</taxon>
        <taxon>ecological metagenomes</taxon>
    </lineage>
</organism>
<evidence type="ECO:0000313" key="1">
    <source>
        <dbReference type="EMBL" id="SVD73749.1"/>
    </source>
</evidence>
<accession>A0A382XSB9</accession>
<proteinExistence type="predicted"/>
<name>A0A382XSB9_9ZZZZ</name>
<reference evidence="1" key="1">
    <citation type="submission" date="2018-05" db="EMBL/GenBank/DDBJ databases">
        <authorList>
            <person name="Lanie J.A."/>
            <person name="Ng W.-L."/>
            <person name="Kazmierczak K.M."/>
            <person name="Andrzejewski T.M."/>
            <person name="Davidsen T.M."/>
            <person name="Wayne K.J."/>
            <person name="Tettelin H."/>
            <person name="Glass J.I."/>
            <person name="Rusch D."/>
            <person name="Podicherti R."/>
            <person name="Tsui H.-C.T."/>
            <person name="Winkler M.E."/>
        </authorList>
    </citation>
    <scope>NUCLEOTIDE SEQUENCE</scope>
</reference>
<dbReference type="EMBL" id="UINC01169952">
    <property type="protein sequence ID" value="SVD73749.1"/>
    <property type="molecule type" value="Genomic_DNA"/>
</dbReference>